<keyword evidence="8" id="KW-1185">Reference proteome</keyword>
<keyword evidence="4" id="KW-0472">Membrane</keyword>
<keyword evidence="4" id="KW-1133">Transmembrane helix</keyword>
<evidence type="ECO:0000256" key="4">
    <source>
        <dbReference type="SAM" id="Phobius"/>
    </source>
</evidence>
<gene>
    <name evidence="7" type="ORF">DGYR_LOCUS2548</name>
</gene>
<feature type="domain" description="DOMON" evidence="6">
    <location>
        <begin position="578"/>
        <end position="691"/>
    </location>
</feature>
<dbReference type="PROSITE" id="PS50836">
    <property type="entry name" value="DOMON"/>
    <property type="match status" value="2"/>
</dbReference>
<dbReference type="GO" id="GO:0016020">
    <property type="term" value="C:membrane"/>
    <property type="evidence" value="ECO:0007669"/>
    <property type="project" value="UniProtKB-SubCell"/>
</dbReference>
<dbReference type="PANTHER" id="PTHR46902:SF1">
    <property type="entry name" value="DOMON DOMAIN-CONTAINING PROTEIN FRRS1L"/>
    <property type="match status" value="1"/>
</dbReference>
<dbReference type="EMBL" id="CAJFCJ010000004">
    <property type="protein sequence ID" value="CAD5113583.1"/>
    <property type="molecule type" value="Genomic_DNA"/>
</dbReference>
<dbReference type="Pfam" id="PF02014">
    <property type="entry name" value="Reeler"/>
    <property type="match status" value="1"/>
</dbReference>
<dbReference type="GO" id="GO:1900449">
    <property type="term" value="P:regulation of glutamate receptor signaling pathway"/>
    <property type="evidence" value="ECO:0007669"/>
    <property type="project" value="InterPro"/>
</dbReference>
<dbReference type="Pfam" id="PF03351">
    <property type="entry name" value="DOMON"/>
    <property type="match status" value="2"/>
</dbReference>
<name>A0A7I8VCZ5_9ANNE</name>
<feature type="transmembrane region" description="Helical" evidence="4">
    <location>
        <begin position="734"/>
        <end position="756"/>
    </location>
</feature>
<dbReference type="GO" id="GO:0099072">
    <property type="term" value="P:regulation of postsynaptic membrane neurotransmitter receptor levels"/>
    <property type="evidence" value="ECO:0007669"/>
    <property type="project" value="TreeGrafter"/>
</dbReference>
<dbReference type="InterPro" id="IPR042789">
    <property type="entry name" value="FRRS1L"/>
</dbReference>
<keyword evidence="3" id="KW-0408">Iron</keyword>
<feature type="domain" description="DOMON" evidence="6">
    <location>
        <begin position="394"/>
        <end position="508"/>
    </location>
</feature>
<reference evidence="7 8" key="1">
    <citation type="submission" date="2020-08" db="EMBL/GenBank/DDBJ databases">
        <authorList>
            <person name="Hejnol A."/>
        </authorList>
    </citation>
    <scope>NUCLEOTIDE SEQUENCE [LARGE SCALE GENOMIC DNA]</scope>
</reference>
<dbReference type="InterPro" id="IPR005018">
    <property type="entry name" value="DOMON_domain"/>
</dbReference>
<sequence>MDFFVLLTLGLVFLSFKQVLTFPEGPGWHACHGLVPNVFTHGEGQNSVSPYEIILSSYSYTANTPNITATIQKKQSTTVGFKGFMVSAYDSKGQPVGKFLAGAENRPMCDYYTATGQSNGKIKDSVDLNWIPPATPVGDIIFKATILQSFNTFWLRVPALTLTGPGVADDQKPPPPVNTGSSTDQFDFTKCGKERGCLRFPSSCNSESSCQGVVFWKDAGDYIEFDVSVNGSFRSVGIGFSKDNLMSDDSIFGCFIKNNFEEFNADNYYSPKNPQNILFSKIIERKPIPDSVILDGASFNALQRLKCKIRRKKSVAGEEDKFFDISAGNSYYLMMSISDYSVNWTRYEGLYYHGFTKVITKSPVSIIYPPAPTEPPSTGQGQLKLPGGCEKSECQGMVTWREADDSMEISMKAAKGFDYVGFGLSHDRNMGDDSIIICSTLDPIPKAVNYYSRGAGLPDKIGEQGITMGQSSSENGVQCVFKRKKIVDNNEIYDISKDKKYHLFLAVGKIKDNVPQYHGPDKRSTAEKFTLLESVSIPPTPPKTTKAPNKPSNIDFDDCGIKKSCFRSPANCNPESACKFSATWKKVDDSYEFEISGASEFQYVALGLSFDKKMGDDSVLVCNDILSDQQVVIYYTEDKSPKRLGNDGITVLNTKFENGIYCKFRKTINSNSKNIYSLEDGLEYTPLLAAGPSRTARNSKDIAYHGSNKIASIVQIKMGKLVNIGGDTETQKLVIAHGALMTAAWLIFAVFGIFNARYFKTLYANKICELDAWFVVSFKKKKKKIQGFLPVSFNFSSKIVAQD</sequence>
<dbReference type="PANTHER" id="PTHR46902">
    <property type="entry name" value="DOMON DOMAIN-CONTAINING PROTEIN FRRS1L"/>
    <property type="match status" value="1"/>
</dbReference>
<comment type="cofactor">
    <cofactor evidence="1">
        <name>heme b</name>
        <dbReference type="ChEBI" id="CHEBI:60344"/>
    </cofactor>
</comment>
<evidence type="ECO:0000313" key="8">
    <source>
        <dbReference type="Proteomes" id="UP000549394"/>
    </source>
</evidence>
<accession>A0A7I8VCZ5</accession>
<keyword evidence="5" id="KW-0732">Signal</keyword>
<dbReference type="SMART" id="SM00664">
    <property type="entry name" value="DoH"/>
    <property type="match status" value="3"/>
</dbReference>
<proteinExistence type="predicted"/>
<dbReference type="InterPro" id="IPR042307">
    <property type="entry name" value="Reeler_sf"/>
</dbReference>
<feature type="signal peptide" evidence="5">
    <location>
        <begin position="1"/>
        <end position="21"/>
    </location>
</feature>
<dbReference type="Proteomes" id="UP000549394">
    <property type="component" value="Unassembled WGS sequence"/>
</dbReference>
<dbReference type="InterPro" id="IPR002861">
    <property type="entry name" value="Reeler_dom"/>
</dbReference>
<dbReference type="CDD" id="cd09628">
    <property type="entry name" value="DOMON_SDR_2_like"/>
    <property type="match status" value="1"/>
</dbReference>
<keyword evidence="4" id="KW-0812">Transmembrane</keyword>
<dbReference type="CDD" id="cd08544">
    <property type="entry name" value="Reeler"/>
    <property type="match status" value="1"/>
</dbReference>
<evidence type="ECO:0000256" key="1">
    <source>
        <dbReference type="ARBA" id="ARBA00001970"/>
    </source>
</evidence>
<protein>
    <submittedName>
        <fullName evidence="7">DgyrCDS2746</fullName>
    </submittedName>
</protein>
<dbReference type="AlphaFoldDB" id="A0A7I8VCZ5"/>
<evidence type="ECO:0000256" key="3">
    <source>
        <dbReference type="ARBA" id="ARBA00023004"/>
    </source>
</evidence>
<comment type="subcellular location">
    <subcellularLocation>
        <location evidence="2">Membrane</location>
        <topology evidence="2">Multi-pass membrane protein</topology>
    </subcellularLocation>
</comment>
<evidence type="ECO:0000256" key="5">
    <source>
        <dbReference type="SAM" id="SignalP"/>
    </source>
</evidence>
<evidence type="ECO:0000256" key="2">
    <source>
        <dbReference type="ARBA" id="ARBA00004141"/>
    </source>
</evidence>
<comment type="caution">
    <text evidence="7">The sequence shown here is derived from an EMBL/GenBank/DDBJ whole genome shotgun (WGS) entry which is preliminary data.</text>
</comment>
<evidence type="ECO:0000259" key="6">
    <source>
        <dbReference type="PROSITE" id="PS50836"/>
    </source>
</evidence>
<organism evidence="7 8">
    <name type="scientific">Dimorphilus gyrociliatus</name>
    <dbReference type="NCBI Taxonomy" id="2664684"/>
    <lineage>
        <taxon>Eukaryota</taxon>
        <taxon>Metazoa</taxon>
        <taxon>Spiralia</taxon>
        <taxon>Lophotrochozoa</taxon>
        <taxon>Annelida</taxon>
        <taxon>Polychaeta</taxon>
        <taxon>Polychaeta incertae sedis</taxon>
        <taxon>Dinophilidae</taxon>
        <taxon>Dimorphilus</taxon>
    </lineage>
</organism>
<evidence type="ECO:0000313" key="7">
    <source>
        <dbReference type="EMBL" id="CAD5113583.1"/>
    </source>
</evidence>
<dbReference type="OrthoDB" id="6418377at2759"/>
<feature type="chain" id="PRO_5029703813" evidence="5">
    <location>
        <begin position="22"/>
        <end position="803"/>
    </location>
</feature>
<dbReference type="Gene3D" id="2.60.40.4060">
    <property type="entry name" value="Reeler domain"/>
    <property type="match status" value="1"/>
</dbReference>